<accession>A0A3M9MW66</accession>
<dbReference type="RefSeq" id="WP_123132852.1">
    <property type="nucleotide sequence ID" value="NZ_RJJE01000009.1"/>
</dbReference>
<dbReference type="Gene3D" id="3.40.50.1820">
    <property type="entry name" value="alpha/beta hydrolase"/>
    <property type="match status" value="1"/>
</dbReference>
<sequence>MPLLLSPDYKPPRYMMNGHFQTILPSTLRRPPALSYKRERIQTPDKDFLDVDWSVVGSKTLVVLSHGLEGDTNRPYMTGMVHAMNKAGWDALAWNFRSCSGEPNHLLRSYHMGAVEDLDLVVRHALQTGKYETVYLVGFSMGGNLTLNYLAQWADKVRAQVARAAVFSVPCHMKSACTQLAKPANRIYMKRFLKSLHRKLLEKSQRFEVDLTDYQQITSFEQFDDRYTAPMHGFKNADDYYERCSSVGHLHRIQIPTLLVNAQNDPFLSKECFPVEQARQNPNFYLEMPRQGGHVGFSENFRKGLYYSERRAVTFLRGQG</sequence>
<dbReference type="EMBL" id="RJJE01000009">
    <property type="protein sequence ID" value="RNI29769.1"/>
    <property type="molecule type" value="Genomic_DNA"/>
</dbReference>
<feature type="domain" description="Serine aminopeptidase S33" evidence="5">
    <location>
        <begin position="59"/>
        <end position="269"/>
    </location>
</feature>
<feature type="active site" description="Charge relay system" evidence="4">
    <location>
        <position position="140"/>
    </location>
</feature>
<dbReference type="SUPFAM" id="SSF53474">
    <property type="entry name" value="alpha/beta-Hydrolases"/>
    <property type="match status" value="1"/>
</dbReference>
<dbReference type="Proteomes" id="UP000271010">
    <property type="component" value="Unassembled WGS sequence"/>
</dbReference>
<evidence type="ECO:0000256" key="3">
    <source>
        <dbReference type="ARBA" id="ARBA00022801"/>
    </source>
</evidence>
<evidence type="ECO:0000313" key="6">
    <source>
        <dbReference type="EMBL" id="RNI29769.1"/>
    </source>
</evidence>
<dbReference type="PROSITE" id="PS01133">
    <property type="entry name" value="UPF0017"/>
    <property type="match status" value="1"/>
</dbReference>
<dbReference type="GO" id="GO:0034338">
    <property type="term" value="F:short-chain carboxylesterase activity"/>
    <property type="evidence" value="ECO:0007669"/>
    <property type="project" value="TreeGrafter"/>
</dbReference>
<organism evidence="6 7">
    <name type="scientific">Rufibacter immobilis</name>
    <dbReference type="NCBI Taxonomy" id="1348778"/>
    <lineage>
        <taxon>Bacteria</taxon>
        <taxon>Pseudomonadati</taxon>
        <taxon>Bacteroidota</taxon>
        <taxon>Cytophagia</taxon>
        <taxon>Cytophagales</taxon>
        <taxon>Hymenobacteraceae</taxon>
        <taxon>Rufibacter</taxon>
    </lineage>
</organism>
<evidence type="ECO:0000313" key="7">
    <source>
        <dbReference type="Proteomes" id="UP000271010"/>
    </source>
</evidence>
<feature type="active site" description="Charge relay system" evidence="4">
    <location>
        <position position="294"/>
    </location>
</feature>
<dbReference type="PIRSF" id="PIRSF005211">
    <property type="entry name" value="Ab_hydro_YheT"/>
    <property type="match status" value="1"/>
</dbReference>
<dbReference type="Pfam" id="PF12146">
    <property type="entry name" value="Hydrolase_4"/>
    <property type="match status" value="1"/>
</dbReference>
<dbReference type="InterPro" id="IPR050960">
    <property type="entry name" value="AB_hydrolase_4_sf"/>
</dbReference>
<dbReference type="GO" id="GO:0047372">
    <property type="term" value="F:monoacylglycerol lipase activity"/>
    <property type="evidence" value="ECO:0007669"/>
    <property type="project" value="TreeGrafter"/>
</dbReference>
<dbReference type="InterPro" id="IPR012020">
    <property type="entry name" value="ABHD4"/>
</dbReference>
<dbReference type="InterPro" id="IPR022742">
    <property type="entry name" value="Hydrolase_4"/>
</dbReference>
<keyword evidence="3 6" id="KW-0378">Hydrolase</keyword>
<comment type="caution">
    <text evidence="6">The sequence shown here is derived from an EMBL/GenBank/DDBJ whole genome shotgun (WGS) entry which is preliminary data.</text>
</comment>
<dbReference type="InterPro" id="IPR029058">
    <property type="entry name" value="AB_hydrolase_fold"/>
</dbReference>
<evidence type="ECO:0000259" key="5">
    <source>
        <dbReference type="Pfam" id="PF12146"/>
    </source>
</evidence>
<evidence type="ECO:0000256" key="4">
    <source>
        <dbReference type="PIRSR" id="PIRSR005211-1"/>
    </source>
</evidence>
<dbReference type="PANTHER" id="PTHR10794:SF94">
    <property type="entry name" value="ESTERASE YHET-RELATED"/>
    <property type="match status" value="1"/>
</dbReference>
<evidence type="ECO:0000256" key="2">
    <source>
        <dbReference type="ARBA" id="ARBA00022487"/>
    </source>
</evidence>
<comment type="similarity">
    <text evidence="1">Belongs to the AB hydrolase superfamily. AB hydrolase 4 family.</text>
</comment>
<protein>
    <submittedName>
        <fullName evidence="6">Alpha/beta fold hydrolase</fullName>
    </submittedName>
</protein>
<feature type="active site" description="Charge relay system" evidence="4">
    <location>
        <position position="265"/>
    </location>
</feature>
<dbReference type="PANTHER" id="PTHR10794">
    <property type="entry name" value="ABHYDROLASE DOMAIN-CONTAINING PROTEIN"/>
    <property type="match status" value="1"/>
</dbReference>
<dbReference type="AlphaFoldDB" id="A0A3M9MW66"/>
<evidence type="ECO:0000256" key="1">
    <source>
        <dbReference type="ARBA" id="ARBA00010884"/>
    </source>
</evidence>
<dbReference type="OrthoDB" id="332676at2"/>
<reference evidence="6 7" key="1">
    <citation type="submission" date="2018-11" db="EMBL/GenBank/DDBJ databases">
        <title>Rufibacter latericius sp. nov., isolated from water in Baiyang Lake.</title>
        <authorList>
            <person name="Yang Y."/>
        </authorList>
    </citation>
    <scope>NUCLEOTIDE SEQUENCE [LARGE SCALE GENOMIC DNA]</scope>
    <source>
        <strain evidence="6 7">MCC P1</strain>
    </source>
</reference>
<proteinExistence type="inferred from homology"/>
<name>A0A3M9MW66_9BACT</name>
<keyword evidence="7" id="KW-1185">Reference proteome</keyword>
<gene>
    <name evidence="6" type="ORF">EFA69_09520</name>
</gene>
<dbReference type="InterPro" id="IPR000952">
    <property type="entry name" value="AB_hydrolase_4_CS"/>
</dbReference>
<keyword evidence="2" id="KW-0719">Serine esterase</keyword>